<organism evidence="8 9">
    <name type="scientific">Comamonas testosteroni</name>
    <name type="common">Pseudomonas testosteroni</name>
    <dbReference type="NCBI Taxonomy" id="285"/>
    <lineage>
        <taxon>Bacteria</taxon>
        <taxon>Pseudomonadati</taxon>
        <taxon>Pseudomonadota</taxon>
        <taxon>Betaproteobacteria</taxon>
        <taxon>Burkholderiales</taxon>
        <taxon>Comamonadaceae</taxon>
        <taxon>Comamonas</taxon>
    </lineage>
</organism>
<proteinExistence type="inferred from homology"/>
<dbReference type="Gene3D" id="1.10.540.10">
    <property type="entry name" value="Acyl-CoA dehydrogenase/oxidase, N-terminal domain"/>
    <property type="match status" value="1"/>
</dbReference>
<evidence type="ECO:0000256" key="1">
    <source>
        <dbReference type="ARBA" id="ARBA00001974"/>
    </source>
</evidence>
<dbReference type="GO" id="GO:0050660">
    <property type="term" value="F:flavin adenine dinucleotide binding"/>
    <property type="evidence" value="ECO:0007669"/>
    <property type="project" value="InterPro"/>
</dbReference>
<keyword evidence="4" id="KW-0274">FAD</keyword>
<evidence type="ECO:0000313" key="8">
    <source>
        <dbReference type="EMBL" id="RGE44963.1"/>
    </source>
</evidence>
<gene>
    <name evidence="8" type="ORF">DZC30_11455</name>
</gene>
<keyword evidence="5" id="KW-0560">Oxidoreductase</keyword>
<dbReference type="InterPro" id="IPR013786">
    <property type="entry name" value="AcylCoA_DH/ox_N"/>
</dbReference>
<dbReference type="InterPro" id="IPR037069">
    <property type="entry name" value="AcylCoA_DH/ox_N_sf"/>
</dbReference>
<evidence type="ECO:0000256" key="5">
    <source>
        <dbReference type="ARBA" id="ARBA00023002"/>
    </source>
</evidence>
<dbReference type="PANTHER" id="PTHR43884:SF20">
    <property type="entry name" value="ACYL-COA DEHYDROGENASE FADE28"/>
    <property type="match status" value="1"/>
</dbReference>
<dbReference type="Gene3D" id="1.20.140.10">
    <property type="entry name" value="Butyryl-CoA Dehydrogenase, subunit A, domain 3"/>
    <property type="match status" value="1"/>
</dbReference>
<dbReference type="Pfam" id="PF02771">
    <property type="entry name" value="Acyl-CoA_dh_N"/>
    <property type="match status" value="1"/>
</dbReference>
<evidence type="ECO:0000256" key="2">
    <source>
        <dbReference type="ARBA" id="ARBA00009347"/>
    </source>
</evidence>
<dbReference type="InterPro" id="IPR009075">
    <property type="entry name" value="AcylCo_DH/oxidase_C"/>
</dbReference>
<dbReference type="PANTHER" id="PTHR43884">
    <property type="entry name" value="ACYL-COA DEHYDROGENASE"/>
    <property type="match status" value="1"/>
</dbReference>
<evidence type="ECO:0000259" key="7">
    <source>
        <dbReference type="Pfam" id="PF02771"/>
    </source>
</evidence>
<protein>
    <submittedName>
        <fullName evidence="8">Acyl-CoA dehydrogenase</fullName>
    </submittedName>
</protein>
<dbReference type="EMBL" id="QURR01000012">
    <property type="protein sequence ID" value="RGE44963.1"/>
    <property type="molecule type" value="Genomic_DNA"/>
</dbReference>
<evidence type="ECO:0000313" key="9">
    <source>
        <dbReference type="Proteomes" id="UP000261948"/>
    </source>
</evidence>
<name>A0A373FLE5_COMTE</name>
<keyword evidence="3" id="KW-0285">Flavoprotein</keyword>
<dbReference type="OrthoDB" id="8523432at2"/>
<dbReference type="AlphaFoldDB" id="A0A373FLE5"/>
<keyword evidence="9" id="KW-1185">Reference proteome</keyword>
<evidence type="ECO:0000259" key="6">
    <source>
        <dbReference type="Pfam" id="PF00441"/>
    </source>
</evidence>
<comment type="cofactor">
    <cofactor evidence="1">
        <name>FAD</name>
        <dbReference type="ChEBI" id="CHEBI:57692"/>
    </cofactor>
</comment>
<feature type="domain" description="Acyl-CoA dehydrogenase/oxidase N-terminal" evidence="7">
    <location>
        <begin position="6"/>
        <end position="117"/>
    </location>
</feature>
<dbReference type="SUPFAM" id="SSF47203">
    <property type="entry name" value="Acyl-CoA dehydrogenase C-terminal domain-like"/>
    <property type="match status" value="1"/>
</dbReference>
<dbReference type="SUPFAM" id="SSF56645">
    <property type="entry name" value="Acyl-CoA dehydrogenase NM domain-like"/>
    <property type="match status" value="1"/>
</dbReference>
<evidence type="ECO:0000256" key="3">
    <source>
        <dbReference type="ARBA" id="ARBA00022630"/>
    </source>
</evidence>
<reference evidence="8 9" key="1">
    <citation type="submission" date="2018-08" db="EMBL/GenBank/DDBJ databases">
        <title>Comamonas testosteroni strain SWCO2.</title>
        <authorList>
            <person name="Jiang N."/>
            <person name="Zhang X.Z."/>
        </authorList>
    </citation>
    <scope>NUCLEOTIDE SEQUENCE [LARGE SCALE GENOMIC DNA]</scope>
    <source>
        <strain evidence="8 9">SWCO2</strain>
    </source>
</reference>
<feature type="domain" description="Acyl-CoA dehydrogenase/oxidase C-terminal" evidence="6">
    <location>
        <begin position="202"/>
        <end position="332"/>
    </location>
</feature>
<evidence type="ECO:0000256" key="4">
    <source>
        <dbReference type="ARBA" id="ARBA00022827"/>
    </source>
</evidence>
<comment type="caution">
    <text evidence="8">The sequence shown here is derived from an EMBL/GenBank/DDBJ whole genome shotgun (WGS) entry which is preliminary data.</text>
</comment>
<sequence length="379" mass="40991">MDFTFSEDQAAFRDSVSRFLMTEAAPEMLRDIWETETGRSPELWGKIAEQGLMGLSVSEADGGMGMADIDWALLLQEVGYYSLPDSLTDTAYVAVGMLSALPEGHAARAWLGKIAEGSCRVAVGHPINLNVADAAKADVLLLPHVTAAGLELHLLTPGQCQITALNSIDSSRRLSKVQWTASDATRVLDGVQGQKVWDTAGERGALAAAAQMLGLAQRMLDLSVDYVAQRKQFDKAIGSFQAVQHHLADIVTKIEFAKPVLYRAFYALQHGEADLAVRISHAKLQCSEASWFASRNSLQVHGAMGYTWEVDLQMFMKRAWVLDSAWGDKGYHSARLTQGLLRSPNAPVGPGATFDREIASVGGCNTQAAIKNIAEEVAA</sequence>
<dbReference type="GO" id="GO:0003995">
    <property type="term" value="F:acyl-CoA dehydrogenase activity"/>
    <property type="evidence" value="ECO:0007669"/>
    <property type="project" value="TreeGrafter"/>
</dbReference>
<dbReference type="InterPro" id="IPR009100">
    <property type="entry name" value="AcylCoA_DH/oxidase_NM_dom_sf"/>
</dbReference>
<dbReference type="Proteomes" id="UP000261948">
    <property type="component" value="Unassembled WGS sequence"/>
</dbReference>
<dbReference type="InterPro" id="IPR036250">
    <property type="entry name" value="AcylCo_DH-like_C"/>
</dbReference>
<dbReference type="Pfam" id="PF00441">
    <property type="entry name" value="Acyl-CoA_dh_1"/>
    <property type="match status" value="1"/>
</dbReference>
<comment type="similarity">
    <text evidence="2">Belongs to the acyl-CoA dehydrogenase family.</text>
</comment>
<accession>A0A373FLE5</accession>